<gene>
    <name evidence="3" type="ORF">V9T40_001187</name>
</gene>
<dbReference type="InterPro" id="IPR000884">
    <property type="entry name" value="TSP1_rpt"/>
</dbReference>
<dbReference type="FunFam" id="2.20.100.10:FF:000001">
    <property type="entry name" value="semaphorin-5A isoform X1"/>
    <property type="match status" value="1"/>
</dbReference>
<evidence type="ECO:0000313" key="3">
    <source>
        <dbReference type="EMBL" id="KAK7580558.1"/>
    </source>
</evidence>
<dbReference type="EMBL" id="JBBCAQ010000034">
    <property type="protein sequence ID" value="KAK7580558.1"/>
    <property type="molecule type" value="Genomic_DNA"/>
</dbReference>
<evidence type="ECO:0000256" key="2">
    <source>
        <dbReference type="ARBA" id="ARBA00023157"/>
    </source>
</evidence>
<dbReference type="Pfam" id="PF00090">
    <property type="entry name" value="TSP_1"/>
    <property type="match status" value="1"/>
</dbReference>
<protein>
    <submittedName>
        <fullName evidence="3">Uncharacterized protein</fullName>
    </submittedName>
</protein>
<dbReference type="Gene3D" id="2.20.100.10">
    <property type="entry name" value="Thrombospondin type-1 (TSP1) repeat"/>
    <property type="match status" value="1"/>
</dbReference>
<dbReference type="InterPro" id="IPR036383">
    <property type="entry name" value="TSP1_rpt_sf"/>
</dbReference>
<reference evidence="3 4" key="1">
    <citation type="submission" date="2024-03" db="EMBL/GenBank/DDBJ databases">
        <title>Adaptation during the transition from Ophiocordyceps entomopathogen to insect associate is accompanied by gene loss and intensified selection.</title>
        <authorList>
            <person name="Ward C.M."/>
            <person name="Onetto C.A."/>
            <person name="Borneman A.R."/>
        </authorList>
    </citation>
    <scope>NUCLEOTIDE SEQUENCE [LARGE SCALE GENOMIC DNA]</scope>
    <source>
        <strain evidence="3">AWRI1</strain>
        <tissue evidence="3">Single Adult Female</tissue>
    </source>
</reference>
<sequence>MHGNWTEWSEWSSCSSPCGKEAIKTRKRSCSNPAPAFGGCACAGPEKEEAFCIDNPHCSGGWSDWSPPTPCNQTDSLDGTARCLCSVRECYTADPKKVAVNCPGSSMKHVEERPLKQGSVHAAIHFQHLVAVAALAEKGKRNVALVVQRTASIGSILSLIVAIKDEKSVRIQRNPKIIV</sequence>
<dbReference type="PANTHER" id="PTHR22906">
    <property type="entry name" value="PROPERDIN"/>
    <property type="match status" value="1"/>
</dbReference>
<dbReference type="AlphaFoldDB" id="A0AAN9Y2G6"/>
<keyword evidence="1" id="KW-0677">Repeat</keyword>
<proteinExistence type="predicted"/>
<keyword evidence="2" id="KW-1015">Disulfide bond</keyword>
<dbReference type="Proteomes" id="UP001367676">
    <property type="component" value="Unassembled WGS sequence"/>
</dbReference>
<dbReference type="PANTHER" id="PTHR22906:SF21">
    <property type="entry name" value="SEMA DOMAIN-CONTAINING PROTEIN"/>
    <property type="match status" value="1"/>
</dbReference>
<dbReference type="PROSITE" id="PS50092">
    <property type="entry name" value="TSP1"/>
    <property type="match status" value="1"/>
</dbReference>
<dbReference type="SUPFAM" id="SSF82895">
    <property type="entry name" value="TSP-1 type 1 repeat"/>
    <property type="match status" value="1"/>
</dbReference>
<dbReference type="InterPro" id="IPR052065">
    <property type="entry name" value="Compl_asym_regulator"/>
</dbReference>
<name>A0AAN9Y2G6_9HEMI</name>
<dbReference type="SMART" id="SM00209">
    <property type="entry name" value="TSP1"/>
    <property type="match status" value="1"/>
</dbReference>
<dbReference type="PRINTS" id="PR01705">
    <property type="entry name" value="TSP1REPEAT"/>
</dbReference>
<keyword evidence="4" id="KW-1185">Reference proteome</keyword>
<comment type="caution">
    <text evidence="3">The sequence shown here is derived from an EMBL/GenBank/DDBJ whole genome shotgun (WGS) entry which is preliminary data.</text>
</comment>
<accession>A0AAN9Y2G6</accession>
<evidence type="ECO:0000256" key="1">
    <source>
        <dbReference type="ARBA" id="ARBA00022737"/>
    </source>
</evidence>
<evidence type="ECO:0000313" key="4">
    <source>
        <dbReference type="Proteomes" id="UP001367676"/>
    </source>
</evidence>
<organism evidence="3 4">
    <name type="scientific">Parthenolecanium corni</name>
    <dbReference type="NCBI Taxonomy" id="536013"/>
    <lineage>
        <taxon>Eukaryota</taxon>
        <taxon>Metazoa</taxon>
        <taxon>Ecdysozoa</taxon>
        <taxon>Arthropoda</taxon>
        <taxon>Hexapoda</taxon>
        <taxon>Insecta</taxon>
        <taxon>Pterygota</taxon>
        <taxon>Neoptera</taxon>
        <taxon>Paraneoptera</taxon>
        <taxon>Hemiptera</taxon>
        <taxon>Sternorrhyncha</taxon>
        <taxon>Coccoidea</taxon>
        <taxon>Coccidae</taxon>
        <taxon>Parthenolecanium</taxon>
    </lineage>
</organism>